<dbReference type="InterPro" id="IPR026265">
    <property type="entry name" value="LptC"/>
</dbReference>
<dbReference type="InterPro" id="IPR052363">
    <property type="entry name" value="LPS_export_LptC"/>
</dbReference>
<evidence type="ECO:0000256" key="6">
    <source>
        <dbReference type="HAMAP-Rule" id="MF_01915"/>
    </source>
</evidence>
<dbReference type="Gene3D" id="2.60.450.10">
    <property type="entry name" value="Lipopolysaccharide (LPS) transport protein A like domain"/>
    <property type="match status" value="1"/>
</dbReference>
<comment type="similarity">
    <text evidence="6 7">Belongs to the LptC family.</text>
</comment>
<dbReference type="NCBIfam" id="TIGR04409">
    <property type="entry name" value="LptC_YrbK"/>
    <property type="match status" value="1"/>
</dbReference>
<dbReference type="GO" id="GO:0030288">
    <property type="term" value="C:outer membrane-bounded periplasmic space"/>
    <property type="evidence" value="ECO:0007669"/>
    <property type="project" value="TreeGrafter"/>
</dbReference>
<dbReference type="GO" id="GO:0043165">
    <property type="term" value="P:Gram-negative-bacterium-type cell outer membrane assembly"/>
    <property type="evidence" value="ECO:0007669"/>
    <property type="project" value="UniProtKB-UniRule"/>
</dbReference>
<comment type="function">
    <text evidence="6">Involved in the assembly of lipopolysaccharide (LPS). Required for the translocation of LPS from the inner membrane to the outer membrane. Facilitates the transfer of LPS from the inner membrane to the periplasmic protein LptA. Could be a docking site for LptA.</text>
</comment>
<evidence type="ECO:0000313" key="9">
    <source>
        <dbReference type="Proteomes" id="UP000198367"/>
    </source>
</evidence>
<dbReference type="PANTHER" id="PTHR37481:SF1">
    <property type="entry name" value="LIPOPOLYSACCHARIDE EXPORT SYSTEM PROTEIN LPTC"/>
    <property type="match status" value="1"/>
</dbReference>
<comment type="function">
    <text evidence="7">Required for the translocation of lipopolysaccharide (LPS) from the inner membrane to the outer membrane.</text>
</comment>
<evidence type="ECO:0000256" key="7">
    <source>
        <dbReference type="PIRNR" id="PIRNR028513"/>
    </source>
</evidence>
<dbReference type="GO" id="GO:0017089">
    <property type="term" value="F:glycolipid transfer activity"/>
    <property type="evidence" value="ECO:0007669"/>
    <property type="project" value="TreeGrafter"/>
</dbReference>
<dbReference type="Proteomes" id="UP000198367">
    <property type="component" value="Chromosome"/>
</dbReference>
<dbReference type="AlphaFoldDB" id="A0A220UQS7"/>
<evidence type="ECO:0000256" key="5">
    <source>
        <dbReference type="ARBA" id="ARBA00023136"/>
    </source>
</evidence>
<evidence type="ECO:0000256" key="4">
    <source>
        <dbReference type="ARBA" id="ARBA00022989"/>
    </source>
</evidence>
<evidence type="ECO:0000313" key="8">
    <source>
        <dbReference type="EMBL" id="ASK70495.1"/>
    </source>
</evidence>
<dbReference type="HAMAP" id="MF_01915">
    <property type="entry name" value="LPS_assembly_LptC"/>
    <property type="match status" value="1"/>
</dbReference>
<protein>
    <recommendedName>
        <fullName evidence="6 7">Lipopolysaccharide export system protein LptC</fullName>
    </recommendedName>
</protein>
<dbReference type="GO" id="GO:0005886">
    <property type="term" value="C:plasma membrane"/>
    <property type="evidence" value="ECO:0007669"/>
    <property type="project" value="UniProtKB-SubCell"/>
</dbReference>
<proteinExistence type="inferred from homology"/>
<evidence type="ECO:0000256" key="2">
    <source>
        <dbReference type="ARBA" id="ARBA00022519"/>
    </source>
</evidence>
<dbReference type="PANTHER" id="PTHR37481">
    <property type="entry name" value="LIPOPOLYSACCHARIDE EXPORT SYSTEM PROTEIN LPTC"/>
    <property type="match status" value="1"/>
</dbReference>
<gene>
    <name evidence="6 8" type="primary">lptC</name>
    <name evidence="8" type="ORF">CF168_17420</name>
</gene>
<evidence type="ECO:0000256" key="1">
    <source>
        <dbReference type="ARBA" id="ARBA00022475"/>
    </source>
</evidence>
<keyword evidence="1 6" id="KW-1003">Cell membrane</keyword>
<keyword evidence="9" id="KW-1185">Reference proteome</keyword>
<evidence type="ECO:0000256" key="3">
    <source>
        <dbReference type="ARBA" id="ARBA00022692"/>
    </source>
</evidence>
<dbReference type="EMBL" id="CP022358">
    <property type="protein sequence ID" value="ASK70495.1"/>
    <property type="molecule type" value="Genomic_DNA"/>
</dbReference>
<name>A0A220UQS7_9GAMM</name>
<keyword evidence="5 6" id="KW-0472">Membrane</keyword>
<dbReference type="GeneID" id="94726665"/>
<comment type="subcellular location">
    <subcellularLocation>
        <location evidence="6">Cell inner membrane</location>
        <topology evidence="6">Single-pass membrane protein</topology>
    </subcellularLocation>
</comment>
<sequence length="186" mass="21040">MSRVTLAIIAFFGTALVLYWQVQQKRGGDTDDSLNVSDRPDYIIEDLRSIEFNEQGQVNSRVTAKHMEHYELKNQTDFTEPVYLVYPDQGKAKWQIRADQGRLNKDTGKVVLENNVIIDAISPGEPIQTLSTSFLELDLNTMIMTSDRIIYVTGKDFNIQGQGLYADLNAQEVQLTSQVVGTYEAK</sequence>
<dbReference type="Pfam" id="PF06835">
    <property type="entry name" value="LptC"/>
    <property type="match status" value="1"/>
</dbReference>
<keyword evidence="3 6" id="KW-0812">Transmembrane</keyword>
<comment type="subunit">
    <text evidence="6">Component of the lipopolysaccharide transport and assembly complex. Interacts with LptA and the LptBFG transporter complex.</text>
</comment>
<dbReference type="InterPro" id="IPR010664">
    <property type="entry name" value="LipoPS_assembly_LptC-rel"/>
</dbReference>
<dbReference type="RefSeq" id="WP_011715847.1">
    <property type="nucleotide sequence ID" value="NZ_CP022358.1"/>
</dbReference>
<reference evidence="8 9" key="1">
    <citation type="submission" date="2017-07" db="EMBL/GenBank/DDBJ databases">
        <title>Phenotypical and genomic characterization of a clinical isolate of Shewanella bicestrii sp. nov. producing an extended-spectrum beta-lactamase and a new oxacillinase variant.</title>
        <authorList>
            <person name="Jousset A.B."/>
            <person name="Bonnin R.A."/>
            <person name="Girlich D."/>
            <person name="Dabos L."/>
            <person name="Potron A."/>
            <person name="Dortet L."/>
            <person name="Glaser P."/>
            <person name="Naas T."/>
        </authorList>
    </citation>
    <scope>NUCLEOTIDE SEQUENCE [LARGE SCALE GENOMIC DNA]</scope>
    <source>
        <strain evidence="8 9">JAB-1</strain>
    </source>
</reference>
<accession>A0A220UQS7</accession>
<dbReference type="GO" id="GO:0015221">
    <property type="term" value="F:lipopolysaccharide transmembrane transporter activity"/>
    <property type="evidence" value="ECO:0007669"/>
    <property type="project" value="InterPro"/>
</dbReference>
<keyword evidence="4 6" id="KW-1133">Transmembrane helix</keyword>
<dbReference type="KEGG" id="sbj:CF168_17420"/>
<keyword evidence="2 6" id="KW-0997">Cell inner membrane</keyword>
<dbReference type="PIRSF" id="PIRSF028513">
    <property type="entry name" value="LptC"/>
    <property type="match status" value="1"/>
</dbReference>
<organism evidence="8 9">
    <name type="scientific">Shewanella bicestrii</name>
    <dbReference type="NCBI Taxonomy" id="2018305"/>
    <lineage>
        <taxon>Bacteria</taxon>
        <taxon>Pseudomonadati</taxon>
        <taxon>Pseudomonadota</taxon>
        <taxon>Gammaproteobacteria</taxon>
        <taxon>Alteromonadales</taxon>
        <taxon>Shewanellaceae</taxon>
        <taxon>Shewanella</taxon>
    </lineage>
</organism>